<name>A0A5A5TKG1_9CHLR</name>
<gene>
    <name evidence="2" type="ORF">KDI_53260</name>
</gene>
<dbReference type="RefSeq" id="WP_149404563.1">
    <property type="nucleotide sequence ID" value="NZ_BIXY01000143.1"/>
</dbReference>
<proteinExistence type="predicted"/>
<dbReference type="AlphaFoldDB" id="A0A5A5TKG1"/>
<accession>A0A5A5TKG1</accession>
<evidence type="ECO:0000313" key="3">
    <source>
        <dbReference type="Proteomes" id="UP000322530"/>
    </source>
</evidence>
<organism evidence="2 3">
    <name type="scientific">Dictyobacter arantiisoli</name>
    <dbReference type="NCBI Taxonomy" id="2014874"/>
    <lineage>
        <taxon>Bacteria</taxon>
        <taxon>Bacillati</taxon>
        <taxon>Chloroflexota</taxon>
        <taxon>Ktedonobacteria</taxon>
        <taxon>Ktedonobacterales</taxon>
        <taxon>Dictyobacteraceae</taxon>
        <taxon>Dictyobacter</taxon>
    </lineage>
</organism>
<dbReference type="Proteomes" id="UP000322530">
    <property type="component" value="Unassembled WGS sequence"/>
</dbReference>
<keyword evidence="1" id="KW-0472">Membrane</keyword>
<comment type="caution">
    <text evidence="2">The sequence shown here is derived from an EMBL/GenBank/DDBJ whole genome shotgun (WGS) entry which is preliminary data.</text>
</comment>
<dbReference type="EMBL" id="BIXY01000143">
    <property type="protein sequence ID" value="GCF11762.1"/>
    <property type="molecule type" value="Genomic_DNA"/>
</dbReference>
<keyword evidence="3" id="KW-1185">Reference proteome</keyword>
<feature type="transmembrane region" description="Helical" evidence="1">
    <location>
        <begin position="60"/>
        <end position="77"/>
    </location>
</feature>
<sequence>MISLVEGAAQVAPLVHGLIVAQIVFILIVLISAIVAIYADLKVLRKRRASGLPGHWYTRPTLLFCVGVTLAMVAIFIDSATTTHFFPNNSFWNLLDILLLLLVLLSILSGFIFAFRNSRKKDK</sequence>
<protein>
    <submittedName>
        <fullName evidence="2">Uncharacterized protein</fullName>
    </submittedName>
</protein>
<reference evidence="2 3" key="1">
    <citation type="submission" date="2019-01" db="EMBL/GenBank/DDBJ databases">
        <title>Draft genome sequence of Dictyobacter sp. Uno17.</title>
        <authorList>
            <person name="Wang C.M."/>
            <person name="Zheng Y."/>
            <person name="Sakai Y."/>
            <person name="Abe K."/>
            <person name="Yokota A."/>
            <person name="Yabe S."/>
        </authorList>
    </citation>
    <scope>NUCLEOTIDE SEQUENCE [LARGE SCALE GENOMIC DNA]</scope>
    <source>
        <strain evidence="2 3">Uno17</strain>
    </source>
</reference>
<keyword evidence="1" id="KW-0812">Transmembrane</keyword>
<feature type="transmembrane region" description="Helical" evidence="1">
    <location>
        <begin position="14"/>
        <end position="39"/>
    </location>
</feature>
<keyword evidence="1" id="KW-1133">Transmembrane helix</keyword>
<evidence type="ECO:0000256" key="1">
    <source>
        <dbReference type="SAM" id="Phobius"/>
    </source>
</evidence>
<evidence type="ECO:0000313" key="2">
    <source>
        <dbReference type="EMBL" id="GCF11762.1"/>
    </source>
</evidence>
<feature type="transmembrane region" description="Helical" evidence="1">
    <location>
        <begin position="97"/>
        <end position="115"/>
    </location>
</feature>